<dbReference type="PANTHER" id="PTHR43568:SF1">
    <property type="entry name" value="P PROTEIN"/>
    <property type="match status" value="1"/>
</dbReference>
<dbReference type="EMBL" id="FRBG01000001">
    <property type="protein sequence ID" value="SHK36135.1"/>
    <property type="molecule type" value="Genomic_DNA"/>
</dbReference>
<evidence type="ECO:0000256" key="6">
    <source>
        <dbReference type="ARBA" id="ARBA00022989"/>
    </source>
</evidence>
<proteinExistence type="inferred from homology"/>
<dbReference type="EMBL" id="LSFY01000001">
    <property type="protein sequence ID" value="KXZ40364.1"/>
    <property type="molecule type" value="Genomic_DNA"/>
</dbReference>
<keyword evidence="4" id="KW-1003">Cell membrane</keyword>
<evidence type="ECO:0000313" key="10">
    <source>
        <dbReference type="EMBL" id="KXZ40364.1"/>
    </source>
</evidence>
<name>A0A150FRY0_CLOPD</name>
<dbReference type="PATRIC" id="fig|1121328.3.peg.1448"/>
<accession>A0A150FRY0</accession>
<evidence type="ECO:0000313" key="13">
    <source>
        <dbReference type="Proteomes" id="UP000323392"/>
    </source>
</evidence>
<feature type="transmembrane region" description="Helical" evidence="8">
    <location>
        <begin position="312"/>
        <end position="331"/>
    </location>
</feature>
<dbReference type="GO" id="GO:0015105">
    <property type="term" value="F:arsenite transmembrane transporter activity"/>
    <property type="evidence" value="ECO:0007669"/>
    <property type="project" value="InterPro"/>
</dbReference>
<dbReference type="OrthoDB" id="9765532at2"/>
<keyword evidence="3" id="KW-0813">Transport</keyword>
<keyword evidence="7 8" id="KW-0472">Membrane</keyword>
<evidence type="ECO:0000313" key="11">
    <source>
        <dbReference type="EMBL" id="SHK36135.1"/>
    </source>
</evidence>
<dbReference type="Pfam" id="PF03600">
    <property type="entry name" value="CitMHS"/>
    <property type="match status" value="1"/>
</dbReference>
<evidence type="ECO:0000256" key="8">
    <source>
        <dbReference type="SAM" id="Phobius"/>
    </source>
</evidence>
<feature type="transmembrane region" description="Helical" evidence="8">
    <location>
        <begin position="274"/>
        <end position="292"/>
    </location>
</feature>
<dbReference type="GO" id="GO:0005886">
    <property type="term" value="C:plasma membrane"/>
    <property type="evidence" value="ECO:0007669"/>
    <property type="project" value="UniProtKB-SubCell"/>
</dbReference>
<dbReference type="Proteomes" id="UP000092605">
    <property type="component" value="Unassembled WGS sequence"/>
</dbReference>
<comment type="caution">
    <text evidence="10">The sequence shown here is derived from an EMBL/GenBank/DDBJ whole genome shotgun (WGS) entry which is preliminary data.</text>
</comment>
<evidence type="ECO:0000259" key="9">
    <source>
        <dbReference type="Pfam" id="PF03600"/>
    </source>
</evidence>
<dbReference type="InterPro" id="IPR051475">
    <property type="entry name" value="Diverse_Ion_Transporter"/>
</dbReference>
<comment type="subcellular location">
    <subcellularLocation>
        <location evidence="1">Cell membrane</location>
        <topology evidence="1">Multi-pass membrane protein</topology>
    </subcellularLocation>
</comment>
<evidence type="ECO:0000256" key="2">
    <source>
        <dbReference type="ARBA" id="ARBA00009843"/>
    </source>
</evidence>
<comment type="similarity">
    <text evidence="2">Belongs to the CitM (TC 2.A.11) transporter family.</text>
</comment>
<feature type="transmembrane region" description="Helical" evidence="8">
    <location>
        <begin position="28"/>
        <end position="45"/>
    </location>
</feature>
<dbReference type="STRING" id="1121328.JWYL7_1439"/>
<evidence type="ECO:0000256" key="7">
    <source>
        <dbReference type="ARBA" id="ARBA00023136"/>
    </source>
</evidence>
<sequence>MFSQSFIAVFIFILTYVFIVSEKIDRTAISFFGACLMILFGIVTQEEAIHYIDFNTIGLLIGMMIVVSILKSTGLFQYIAIKSAKIAKGEPLRIIVIFSIVTAVLSAFLDNVTTVLLIAPVTLVITDTLKVNPIPFLVPQILSSNIGGTATLVGDPPNIMIGSSTNLSFLDFIFNTGPISLIILIVTIFSFKFIYKDKLHVTDDVKQKVFSFDEKLAIKDKKLLVKSLTILLLTVLGFLTHERFGLESSSVALIGASIMLLVSRSKVEEVFHDIEWPTIFFFVFLFILVGGLEKVGIIDKLAYFITSSTKNNLFLSTILILWTSAIASAFLDNIPFVATMIPLIKKIALLSSTDITPLWWALSLGACLGGNGSLIGASANVIVAGMLKKHNNEISFIDYLKIGFPLMIVSIILSTIYLILFYL</sequence>
<feature type="transmembrane region" description="Helical" evidence="8">
    <location>
        <begin position="92"/>
        <end position="109"/>
    </location>
</feature>
<protein>
    <submittedName>
        <fullName evidence="10">Citrate transporter</fullName>
    </submittedName>
    <submittedName>
        <fullName evidence="11">Possible tyrosine transporter P-protein (TC 2.A.45.2.1)</fullName>
    </submittedName>
</protein>
<dbReference type="CDD" id="cd01116">
    <property type="entry name" value="P_permease"/>
    <property type="match status" value="1"/>
</dbReference>
<keyword evidence="13" id="KW-1185">Reference proteome</keyword>
<feature type="transmembrane region" description="Helical" evidence="8">
    <location>
        <begin position="172"/>
        <end position="191"/>
    </location>
</feature>
<feature type="transmembrane region" description="Helical" evidence="8">
    <location>
        <begin position="223"/>
        <end position="239"/>
    </location>
</feature>
<dbReference type="RefSeq" id="WP_066071105.1">
    <property type="nucleotide sequence ID" value="NZ_FRBG01000001.1"/>
</dbReference>
<dbReference type="PANTHER" id="PTHR43568">
    <property type="entry name" value="P PROTEIN"/>
    <property type="match status" value="1"/>
</dbReference>
<dbReference type="AlphaFoldDB" id="A0A150FRY0"/>
<feature type="domain" description="Citrate transporter-like" evidence="9">
    <location>
        <begin position="16"/>
        <end position="365"/>
    </location>
</feature>
<gene>
    <name evidence="10" type="ORF">JWYL7_1439</name>
    <name evidence="11" type="ORF">SAMN05661008_00082</name>
</gene>
<organism evidence="10 12">
    <name type="scientific">Alkalithermobacter thermoalcaliphilus JW-YL-7 = DSM 7308</name>
    <dbReference type="NCBI Taxonomy" id="1121328"/>
    <lineage>
        <taxon>Bacteria</taxon>
        <taxon>Bacillati</taxon>
        <taxon>Bacillota</taxon>
        <taxon>Clostridia</taxon>
        <taxon>Peptostreptococcales</taxon>
        <taxon>Tepidibacteraceae</taxon>
        <taxon>Alkalithermobacter</taxon>
    </lineage>
</organism>
<evidence type="ECO:0000313" key="12">
    <source>
        <dbReference type="Proteomes" id="UP000092605"/>
    </source>
</evidence>
<dbReference type="Proteomes" id="UP000323392">
    <property type="component" value="Unassembled WGS sequence"/>
</dbReference>
<evidence type="ECO:0000256" key="1">
    <source>
        <dbReference type="ARBA" id="ARBA00004651"/>
    </source>
</evidence>
<reference evidence="10 12" key="1">
    <citation type="submission" date="2016-02" db="EMBL/GenBank/DDBJ databases">
        <title>Draft genome sequence for Clostridium paradoxum JW-YL-7.</title>
        <authorList>
            <person name="Utturkar S.M."/>
            <person name="Lancaster A."/>
            <person name="Poole F.L."/>
            <person name="Adams M.W."/>
            <person name="Brown S.D."/>
        </authorList>
    </citation>
    <scope>NUCLEOTIDE SEQUENCE [LARGE SCALE GENOMIC DNA]</scope>
    <source>
        <strain evidence="10 12">JW-YL-7</strain>
    </source>
</reference>
<dbReference type="PRINTS" id="PR00758">
    <property type="entry name" value="ARSENICPUMP"/>
</dbReference>
<feature type="transmembrane region" description="Helical" evidence="8">
    <location>
        <begin position="57"/>
        <end position="80"/>
    </location>
</feature>
<dbReference type="InterPro" id="IPR004680">
    <property type="entry name" value="Cit_transptr-like_dom"/>
</dbReference>
<feature type="transmembrane region" description="Helical" evidence="8">
    <location>
        <begin position="6"/>
        <end position="21"/>
    </location>
</feature>
<keyword evidence="5 8" id="KW-0812">Transmembrane</keyword>
<evidence type="ECO:0000256" key="4">
    <source>
        <dbReference type="ARBA" id="ARBA00022475"/>
    </source>
</evidence>
<evidence type="ECO:0000256" key="5">
    <source>
        <dbReference type="ARBA" id="ARBA00022692"/>
    </source>
</evidence>
<feature type="transmembrane region" description="Helical" evidence="8">
    <location>
        <begin position="399"/>
        <end position="422"/>
    </location>
</feature>
<keyword evidence="6 8" id="KW-1133">Transmembrane helix</keyword>
<evidence type="ECO:0000256" key="3">
    <source>
        <dbReference type="ARBA" id="ARBA00022448"/>
    </source>
</evidence>
<dbReference type="InterPro" id="IPR000802">
    <property type="entry name" value="Arsenical_pump_ArsB"/>
</dbReference>
<reference evidence="11 13" key="2">
    <citation type="submission" date="2016-11" db="EMBL/GenBank/DDBJ databases">
        <authorList>
            <person name="Varghese N."/>
            <person name="Submissions S."/>
        </authorList>
    </citation>
    <scope>NUCLEOTIDE SEQUENCE [LARGE SCALE GENOMIC DNA]</scope>
    <source>
        <strain evidence="11 13">DSM 7308</strain>
    </source>
</reference>